<dbReference type="SUPFAM" id="SSF53720">
    <property type="entry name" value="ALDH-like"/>
    <property type="match status" value="1"/>
</dbReference>
<dbReference type="InterPro" id="IPR015590">
    <property type="entry name" value="Aldehyde_DH_dom"/>
</dbReference>
<name>A0A6I2UAA5_9FIRM</name>
<dbReference type="InterPro" id="IPR016163">
    <property type="entry name" value="Ald_DH_C"/>
</dbReference>
<evidence type="ECO:0000313" key="6">
    <source>
        <dbReference type="EMBL" id="MST92958.1"/>
    </source>
</evidence>
<evidence type="ECO:0000313" key="7">
    <source>
        <dbReference type="Proteomes" id="UP000431913"/>
    </source>
</evidence>
<comment type="caution">
    <text evidence="6">The sequence shown here is derived from an EMBL/GenBank/DDBJ whole genome shotgun (WGS) entry which is preliminary data.</text>
</comment>
<dbReference type="AlphaFoldDB" id="A0A6I2UAA5"/>
<evidence type="ECO:0000259" key="5">
    <source>
        <dbReference type="Pfam" id="PF00171"/>
    </source>
</evidence>
<dbReference type="GO" id="GO:0016620">
    <property type="term" value="F:oxidoreductase activity, acting on the aldehyde or oxo group of donors, NAD or NADP as acceptor"/>
    <property type="evidence" value="ECO:0007669"/>
    <property type="project" value="InterPro"/>
</dbReference>
<evidence type="ECO:0000256" key="3">
    <source>
        <dbReference type="PROSITE-ProRule" id="PRU10007"/>
    </source>
</evidence>
<feature type="active site" evidence="3">
    <location>
        <position position="249"/>
    </location>
</feature>
<dbReference type="InterPro" id="IPR016162">
    <property type="entry name" value="Ald_DH_N"/>
</dbReference>
<dbReference type="InterPro" id="IPR016161">
    <property type="entry name" value="Ald_DH/histidinol_DH"/>
</dbReference>
<evidence type="ECO:0000256" key="1">
    <source>
        <dbReference type="ARBA" id="ARBA00009986"/>
    </source>
</evidence>
<evidence type="ECO:0000256" key="4">
    <source>
        <dbReference type="RuleBase" id="RU003345"/>
    </source>
</evidence>
<dbReference type="FunFam" id="3.40.605.10:FF:000007">
    <property type="entry name" value="NAD/NADP-dependent betaine aldehyde dehydrogenase"/>
    <property type="match status" value="1"/>
</dbReference>
<dbReference type="Gene3D" id="3.40.309.10">
    <property type="entry name" value="Aldehyde Dehydrogenase, Chain A, domain 2"/>
    <property type="match status" value="1"/>
</dbReference>
<protein>
    <submittedName>
        <fullName evidence="6">Aldehyde dehydrogenase</fullName>
    </submittedName>
</protein>
<comment type="similarity">
    <text evidence="1 4">Belongs to the aldehyde dehydrogenase family.</text>
</comment>
<dbReference type="Proteomes" id="UP000431913">
    <property type="component" value="Unassembled WGS sequence"/>
</dbReference>
<proteinExistence type="inferred from homology"/>
<dbReference type="PROSITE" id="PS00687">
    <property type="entry name" value="ALDEHYDE_DEHYDR_GLU"/>
    <property type="match status" value="1"/>
</dbReference>
<feature type="domain" description="Aldehyde dehydrogenase" evidence="5">
    <location>
        <begin position="9"/>
        <end position="470"/>
    </location>
</feature>
<evidence type="ECO:0000256" key="2">
    <source>
        <dbReference type="ARBA" id="ARBA00023002"/>
    </source>
</evidence>
<dbReference type="InterPro" id="IPR029510">
    <property type="entry name" value="Ald_DH_CS_GLU"/>
</dbReference>
<accession>A0A6I2UAA5</accession>
<sequence>MKMFIDGRWTDSSDGAVSSVINPATGVCVDTVPEATEQDVDRAIALAVEGQKEWNDIPLHEKLSILERYCVLLTENTEKIASIMCEEGGKPIEQCRTEVAANAAIFRIYCAAAYTFYGKSLPYNAEPRSQGDVAFTIHEPLGVFANIVPFNYPVELAAHKLAPMLVTGNSVVLMPSSKTPRSALLLVELLVRAGVPAKAVCCVTGAGSKVGSRAAADPRVAAVSFTGSTRVGINLAETCAKSLRPVSLELGGNDALVIFDDCDYALALDEVINGRIGNAGQTCCASKRFIVQRGIYDRFVRDLTARLAKIKMGDPSDPSVELGPCVREDSAADVEKQIRLTIEQGGKLVCGGKRTNAFVEPTVLEVSPETDIARDMEVFGPVFPMIVFDTIQEAIDIANNSCYGLSSGVMTSDMRVAMKVANGIHAGACIINGSGNYRLAHQPFGGYKLSGVGREGAVCTLEEMTQQKMISFKGILN</sequence>
<dbReference type="Gene3D" id="3.40.605.10">
    <property type="entry name" value="Aldehyde Dehydrogenase, Chain A, domain 1"/>
    <property type="match status" value="1"/>
</dbReference>
<dbReference type="PANTHER" id="PTHR11699">
    <property type="entry name" value="ALDEHYDE DEHYDROGENASE-RELATED"/>
    <property type="match status" value="1"/>
</dbReference>
<gene>
    <name evidence="6" type="ORF">FYJ76_13635</name>
</gene>
<dbReference type="RefSeq" id="WP_154523526.1">
    <property type="nucleotide sequence ID" value="NZ_JAQEHT010000020.1"/>
</dbReference>
<dbReference type="Pfam" id="PF00171">
    <property type="entry name" value="Aldedh"/>
    <property type="match status" value="1"/>
</dbReference>
<keyword evidence="2 4" id="KW-0560">Oxidoreductase</keyword>
<dbReference type="EMBL" id="VUNJ01000017">
    <property type="protein sequence ID" value="MST92958.1"/>
    <property type="molecule type" value="Genomic_DNA"/>
</dbReference>
<organism evidence="6 7">
    <name type="scientific">Ruthenibacterium lactatiformans</name>
    <dbReference type="NCBI Taxonomy" id="1550024"/>
    <lineage>
        <taxon>Bacteria</taxon>
        <taxon>Bacillati</taxon>
        <taxon>Bacillota</taxon>
        <taxon>Clostridia</taxon>
        <taxon>Eubacteriales</taxon>
        <taxon>Oscillospiraceae</taxon>
        <taxon>Ruthenibacterium</taxon>
    </lineage>
</organism>
<reference evidence="6 7" key="1">
    <citation type="submission" date="2019-08" db="EMBL/GenBank/DDBJ databases">
        <title>In-depth cultivation of the pig gut microbiome towards novel bacterial diversity and tailored functional studies.</title>
        <authorList>
            <person name="Wylensek D."/>
            <person name="Hitch T.C.A."/>
            <person name="Clavel T."/>
        </authorList>
    </citation>
    <scope>NUCLEOTIDE SEQUENCE [LARGE SCALE GENOMIC DNA]</scope>
    <source>
        <strain evidence="6 7">WCA3-601-WT-6J</strain>
    </source>
</reference>